<dbReference type="EMBL" id="BSDZ01000010">
    <property type="protein sequence ID" value="GLI61558.1"/>
    <property type="molecule type" value="Genomic_DNA"/>
</dbReference>
<evidence type="ECO:0000259" key="1">
    <source>
        <dbReference type="Pfam" id="PF05899"/>
    </source>
</evidence>
<evidence type="ECO:0000313" key="3">
    <source>
        <dbReference type="Proteomes" id="UP001165090"/>
    </source>
</evidence>
<dbReference type="Pfam" id="PF05899">
    <property type="entry name" value="Cupin_3"/>
    <property type="match status" value="1"/>
</dbReference>
<sequence length="108" mass="11891">ASLEEPQNACSVTCRHAQLVVAHCTSECTDQRKSCKEGCCPPAARRGCHQGERRSFLALMELRCEQVPLDLPGSEAVEINAGDLAIFPASMSCIWDVKAPIKKHYNFE</sequence>
<organism evidence="2 3">
    <name type="scientific">Volvox africanus</name>
    <dbReference type="NCBI Taxonomy" id="51714"/>
    <lineage>
        <taxon>Eukaryota</taxon>
        <taxon>Viridiplantae</taxon>
        <taxon>Chlorophyta</taxon>
        <taxon>core chlorophytes</taxon>
        <taxon>Chlorophyceae</taxon>
        <taxon>CS clade</taxon>
        <taxon>Chlamydomonadales</taxon>
        <taxon>Volvocaceae</taxon>
        <taxon>Volvox</taxon>
    </lineage>
</organism>
<accession>A0ABQ5RWH6</accession>
<evidence type="ECO:0000313" key="2">
    <source>
        <dbReference type="EMBL" id="GLI61558.1"/>
    </source>
</evidence>
<proteinExistence type="predicted"/>
<dbReference type="InterPro" id="IPR014710">
    <property type="entry name" value="RmlC-like_jellyroll"/>
</dbReference>
<protein>
    <recommendedName>
        <fullName evidence="1">(S)-ureidoglycine aminohydrolase cupin domain-containing protein</fullName>
    </recommendedName>
</protein>
<feature type="domain" description="(S)-ureidoglycine aminohydrolase cupin" evidence="1">
    <location>
        <begin position="73"/>
        <end position="105"/>
    </location>
</feature>
<comment type="caution">
    <text evidence="2">The sequence shown here is derived from an EMBL/GenBank/DDBJ whole genome shotgun (WGS) entry which is preliminary data.</text>
</comment>
<keyword evidence="3" id="KW-1185">Reference proteome</keyword>
<dbReference type="Gene3D" id="2.60.120.10">
    <property type="entry name" value="Jelly Rolls"/>
    <property type="match status" value="1"/>
</dbReference>
<gene>
    <name evidence="2" type="ORF">VaNZ11_003953</name>
</gene>
<reference evidence="2 3" key="1">
    <citation type="journal article" date="2023" name="IScience">
        <title>Expanded male sex-determining region conserved during the evolution of homothallism in the green alga Volvox.</title>
        <authorList>
            <person name="Yamamoto K."/>
            <person name="Matsuzaki R."/>
            <person name="Mahakham W."/>
            <person name="Heman W."/>
            <person name="Sekimoto H."/>
            <person name="Kawachi M."/>
            <person name="Minakuchi Y."/>
            <person name="Toyoda A."/>
            <person name="Nozaki H."/>
        </authorList>
    </citation>
    <scope>NUCLEOTIDE SEQUENCE [LARGE SCALE GENOMIC DNA]</scope>
    <source>
        <strain evidence="2 3">NIES-4468</strain>
    </source>
</reference>
<feature type="non-terminal residue" evidence="2">
    <location>
        <position position="1"/>
    </location>
</feature>
<dbReference type="InterPro" id="IPR008579">
    <property type="entry name" value="UGlyAH_Cupin_dom"/>
</dbReference>
<name>A0ABQ5RWH6_9CHLO</name>
<dbReference type="Proteomes" id="UP001165090">
    <property type="component" value="Unassembled WGS sequence"/>
</dbReference>